<dbReference type="AlphaFoldDB" id="A0AAE6BBK2"/>
<dbReference type="Proteomes" id="UP000298579">
    <property type="component" value="Chromosome circular"/>
</dbReference>
<evidence type="ECO:0000313" key="2">
    <source>
        <dbReference type="EMBL" id="QCL78943.1"/>
    </source>
</evidence>
<gene>
    <name evidence="2" type="ORF">CFBP5877_07560</name>
</gene>
<evidence type="ECO:0000256" key="1">
    <source>
        <dbReference type="SAM" id="MobiDB-lite"/>
    </source>
</evidence>
<name>A0AAE6BBK2_AGRTU</name>
<proteinExistence type="predicted"/>
<dbReference type="EMBL" id="CP039897">
    <property type="protein sequence ID" value="QCL78943.1"/>
    <property type="molecule type" value="Genomic_DNA"/>
</dbReference>
<protein>
    <submittedName>
        <fullName evidence="2">Type II toxin-antitoxin system prevent-host-death family antitoxin</fullName>
    </submittedName>
</protein>
<reference evidence="2 3" key="1">
    <citation type="submission" date="2019-04" db="EMBL/GenBank/DDBJ databases">
        <title>Complete genome sequence of Agrobacterium tumefaciens CFBP5877.</title>
        <authorList>
            <person name="Huang Y.-Y."/>
            <person name="Chiang H.-Y."/>
            <person name="Chou L."/>
            <person name="Lai E.-M."/>
            <person name="Kuo C.-H."/>
        </authorList>
    </citation>
    <scope>NUCLEOTIDE SEQUENCE [LARGE SCALE GENOMIC DNA]</scope>
    <source>
        <strain evidence="2 3">CFBP5877</strain>
    </source>
</reference>
<evidence type="ECO:0000313" key="3">
    <source>
        <dbReference type="Proteomes" id="UP000298579"/>
    </source>
</evidence>
<accession>A0AAE6BBK2</accession>
<sequence>MPISVTELKGQFTEPARRAEAGDEINTVADAKSRKAALEKIRAAIAHNTNDGPNAAQSRDFLYDEYGLSI</sequence>
<organism evidence="2 3">
    <name type="scientific">Agrobacterium tumefaciens</name>
    <dbReference type="NCBI Taxonomy" id="358"/>
    <lineage>
        <taxon>Bacteria</taxon>
        <taxon>Pseudomonadati</taxon>
        <taxon>Pseudomonadota</taxon>
        <taxon>Alphaproteobacteria</taxon>
        <taxon>Hyphomicrobiales</taxon>
        <taxon>Rhizobiaceae</taxon>
        <taxon>Rhizobium/Agrobacterium group</taxon>
        <taxon>Agrobacterium</taxon>
        <taxon>Agrobacterium tumefaciens complex</taxon>
    </lineage>
</organism>
<feature type="region of interest" description="Disordered" evidence="1">
    <location>
        <begin position="1"/>
        <end position="21"/>
    </location>
</feature>
<dbReference type="RefSeq" id="WP_080824913.1">
    <property type="nucleotide sequence ID" value="NZ_CP039888.1"/>
</dbReference>